<evidence type="ECO:0000313" key="3">
    <source>
        <dbReference type="Proteomes" id="UP000095463"/>
    </source>
</evidence>
<keyword evidence="3" id="KW-1185">Reference proteome</keyword>
<sequence length="107" mass="11479">MTDPRIAAALALTTLATLSLASFAMAPPALAQHSLTDDDDDDDDDEPCMTSHRMRQFLAGKGYSNIKLNSPIGDTWQASATKGAASYLVWVDTCSSRITRTSKRGSL</sequence>
<comment type="caution">
    <text evidence="2">The sequence shown here is derived from an EMBL/GenBank/DDBJ whole genome shotgun (WGS) entry which is preliminary data.</text>
</comment>
<proteinExistence type="predicted"/>
<evidence type="ECO:0000313" key="2">
    <source>
        <dbReference type="EMBL" id="OEO29623.1"/>
    </source>
</evidence>
<dbReference type="Proteomes" id="UP000095463">
    <property type="component" value="Unassembled WGS sequence"/>
</dbReference>
<dbReference type="RefSeq" id="WP_069911133.1">
    <property type="nucleotide sequence ID" value="NZ_LAJE02000272.1"/>
</dbReference>
<feature type="signal peptide" evidence="1">
    <location>
        <begin position="1"/>
        <end position="31"/>
    </location>
</feature>
<dbReference type="AlphaFoldDB" id="A0A1E5XLY0"/>
<keyword evidence="1" id="KW-0732">Signal</keyword>
<reference evidence="2 3" key="1">
    <citation type="journal article" date="2015" name="Genome Announc.">
        <title>Genome Assemblies of Three Soil-Associated Devosia species: D. insulae, D. limi, and D. soli.</title>
        <authorList>
            <person name="Hassan Y.I."/>
            <person name="Lepp D."/>
            <person name="Zhou T."/>
        </authorList>
    </citation>
    <scope>NUCLEOTIDE SEQUENCE [LARGE SCALE GENOMIC DNA]</scope>
    <source>
        <strain evidence="2 3">DS-56</strain>
    </source>
</reference>
<evidence type="ECO:0000256" key="1">
    <source>
        <dbReference type="SAM" id="SignalP"/>
    </source>
</evidence>
<protein>
    <recommendedName>
        <fullName evidence="4">PepSY domain-containing protein</fullName>
    </recommendedName>
</protein>
<feature type="chain" id="PRO_5009190271" description="PepSY domain-containing protein" evidence="1">
    <location>
        <begin position="32"/>
        <end position="107"/>
    </location>
</feature>
<dbReference type="EMBL" id="LAJE02000272">
    <property type="protein sequence ID" value="OEO29623.1"/>
    <property type="molecule type" value="Genomic_DNA"/>
</dbReference>
<accession>A0A1E5XLY0</accession>
<organism evidence="2 3">
    <name type="scientific">Devosia insulae DS-56</name>
    <dbReference type="NCBI Taxonomy" id="1116389"/>
    <lineage>
        <taxon>Bacteria</taxon>
        <taxon>Pseudomonadati</taxon>
        <taxon>Pseudomonadota</taxon>
        <taxon>Alphaproteobacteria</taxon>
        <taxon>Hyphomicrobiales</taxon>
        <taxon>Devosiaceae</taxon>
        <taxon>Devosia</taxon>
    </lineage>
</organism>
<name>A0A1E5XLY0_9HYPH</name>
<gene>
    <name evidence="2" type="ORF">VW23_024675</name>
</gene>
<evidence type="ECO:0008006" key="4">
    <source>
        <dbReference type="Google" id="ProtNLM"/>
    </source>
</evidence>